<evidence type="ECO:0000259" key="2">
    <source>
        <dbReference type="Pfam" id="PF21666"/>
    </source>
</evidence>
<keyword evidence="4" id="KW-1185">Reference proteome</keyword>
<dbReference type="InterPro" id="IPR049207">
    <property type="entry name" value="DUF4246_N"/>
</dbReference>
<dbReference type="PANTHER" id="PTHR33119">
    <property type="entry name" value="IFI3P"/>
    <property type="match status" value="1"/>
</dbReference>
<feature type="domain" description="DUF4246" evidence="2">
    <location>
        <begin position="52"/>
        <end position="111"/>
    </location>
</feature>
<dbReference type="AlphaFoldDB" id="A0A3N4JGA5"/>
<reference evidence="3 4" key="1">
    <citation type="journal article" date="2018" name="Nat. Ecol. Evol.">
        <title>Pezizomycetes genomes reveal the molecular basis of ectomycorrhizal truffle lifestyle.</title>
        <authorList>
            <person name="Murat C."/>
            <person name="Payen T."/>
            <person name="Noel B."/>
            <person name="Kuo A."/>
            <person name="Morin E."/>
            <person name="Chen J."/>
            <person name="Kohler A."/>
            <person name="Krizsan K."/>
            <person name="Balestrini R."/>
            <person name="Da Silva C."/>
            <person name="Montanini B."/>
            <person name="Hainaut M."/>
            <person name="Levati E."/>
            <person name="Barry K.W."/>
            <person name="Belfiori B."/>
            <person name="Cichocki N."/>
            <person name="Clum A."/>
            <person name="Dockter R.B."/>
            <person name="Fauchery L."/>
            <person name="Guy J."/>
            <person name="Iotti M."/>
            <person name="Le Tacon F."/>
            <person name="Lindquist E.A."/>
            <person name="Lipzen A."/>
            <person name="Malagnac F."/>
            <person name="Mello A."/>
            <person name="Molinier V."/>
            <person name="Miyauchi S."/>
            <person name="Poulain J."/>
            <person name="Riccioni C."/>
            <person name="Rubini A."/>
            <person name="Sitrit Y."/>
            <person name="Splivallo R."/>
            <person name="Traeger S."/>
            <person name="Wang M."/>
            <person name="Zifcakova L."/>
            <person name="Wipf D."/>
            <person name="Zambonelli A."/>
            <person name="Paolocci F."/>
            <person name="Nowrousian M."/>
            <person name="Ottonello S."/>
            <person name="Baldrian P."/>
            <person name="Spatafora J.W."/>
            <person name="Henrissat B."/>
            <person name="Nagy L.G."/>
            <person name="Aury J.M."/>
            <person name="Wincker P."/>
            <person name="Grigoriev I.V."/>
            <person name="Bonfante P."/>
            <person name="Martin F.M."/>
        </authorList>
    </citation>
    <scope>NUCLEOTIDE SEQUENCE [LARGE SCALE GENOMIC DNA]</scope>
    <source>
        <strain evidence="3 4">120613-1</strain>
    </source>
</reference>
<name>A0A3N4JGA5_9PEZI</name>
<sequence length="585" mass="68296">MILTKITSSVTLCTLFKHTNPKIPRYPFTSTTINKPDRIRYSSFARQKKLTKEQRIKESKYFPHLLDNDPNFSPIGFRELQLRLFSASIREKPQWWEKMKVEHVRAHWTKELEEQELNGDFIEFFFKELERYREIEQGIEEELGFAINAHIDGVWRSNELVSESLKKELIEGLRTIEDVPEDKKDWHAGSGNQVLNLVHPSLYPLVYNKTKSLETGLPIPLPGVVQTWVEAEEDKWVDLYGENPNIWSTQFQWLPSDFQVSDDGKTKIKSYINNLHPVTHRNLYSTIEKIFSRFVPMFNLVLDDLRRKTHHMRRVKIDLLQRPQKNEDRWPATGTLVDWDFGWDMGKLAGEMFSPPQFSANINGKTVKVITKLTNIHLTPLDPKYPGGTWHVEGMNNERIIATGIYYYDCKNITDSVLSFRALLEDSGYEDYDAHSYRKICGIDTETDSPILQNVGEILTTQDRCIAFPNIYHQVVNPFGIVDPYSHGHRKILAFFLCEPNNDDIVSTSSVAPQQEHWLSESSPEELRKTGVFKELPEEKFQRVIQHMKNPMSRVGAEEHRIKLMDERSMFTRRSRLIHGARFNL</sequence>
<dbReference type="Proteomes" id="UP000276215">
    <property type="component" value="Unassembled WGS sequence"/>
</dbReference>
<evidence type="ECO:0000313" key="4">
    <source>
        <dbReference type="Proteomes" id="UP000276215"/>
    </source>
</evidence>
<dbReference type="EMBL" id="ML120406">
    <property type="protein sequence ID" value="RPA97299.1"/>
    <property type="molecule type" value="Genomic_DNA"/>
</dbReference>
<dbReference type="Pfam" id="PF14033">
    <property type="entry name" value="DUF4246"/>
    <property type="match status" value="1"/>
</dbReference>
<evidence type="ECO:0000259" key="1">
    <source>
        <dbReference type="Pfam" id="PF14033"/>
    </source>
</evidence>
<dbReference type="InterPro" id="IPR025340">
    <property type="entry name" value="DUF4246"/>
</dbReference>
<dbReference type="InterPro" id="IPR049192">
    <property type="entry name" value="DUF4246_C"/>
</dbReference>
<organism evidence="3 4">
    <name type="scientific">Choiromyces venosus 120613-1</name>
    <dbReference type="NCBI Taxonomy" id="1336337"/>
    <lineage>
        <taxon>Eukaryota</taxon>
        <taxon>Fungi</taxon>
        <taxon>Dikarya</taxon>
        <taxon>Ascomycota</taxon>
        <taxon>Pezizomycotina</taxon>
        <taxon>Pezizomycetes</taxon>
        <taxon>Pezizales</taxon>
        <taxon>Tuberaceae</taxon>
        <taxon>Choiromyces</taxon>
    </lineage>
</organism>
<dbReference type="OrthoDB" id="415532at2759"/>
<protein>
    <submittedName>
        <fullName evidence="3">Uncharacterized protein</fullName>
    </submittedName>
</protein>
<accession>A0A3N4JGA5</accession>
<evidence type="ECO:0000313" key="3">
    <source>
        <dbReference type="EMBL" id="RPA97299.1"/>
    </source>
</evidence>
<dbReference type="STRING" id="1336337.A0A3N4JGA5"/>
<feature type="domain" description="DUF4246" evidence="1">
    <location>
        <begin position="122"/>
        <end position="521"/>
    </location>
</feature>
<gene>
    <name evidence="3" type="ORF">L873DRAFT_1691609</name>
</gene>
<dbReference type="PANTHER" id="PTHR33119:SF1">
    <property type="entry name" value="FE2OG DIOXYGENASE DOMAIN-CONTAINING PROTEIN"/>
    <property type="match status" value="1"/>
</dbReference>
<proteinExistence type="predicted"/>
<dbReference type="Pfam" id="PF21666">
    <property type="entry name" value="DUF4246_N"/>
    <property type="match status" value="1"/>
</dbReference>